<name>A0ACB9TNF0_HOLOL</name>
<accession>A0ACB9TNF0</accession>
<protein>
    <submittedName>
        <fullName evidence="1">Structural contituent of cuticle</fullName>
    </submittedName>
</protein>
<reference evidence="1" key="1">
    <citation type="submission" date="2022-04" db="EMBL/GenBank/DDBJ databases">
        <title>Chromosome-scale genome assembly of Holotrichia oblita Faldermann.</title>
        <authorList>
            <person name="Rongchong L."/>
        </authorList>
    </citation>
    <scope>NUCLEOTIDE SEQUENCE</scope>
    <source>
        <strain evidence="1">81SQS9</strain>
    </source>
</reference>
<sequence>MNSVLQIATSAALLFALVKAGYIGGGELGGSYAGLDGGYNGGGDAYGGYGGGDDSGKDYNAYPKYNFNYAVNDPHTGDEKQHSEERDGDHVRGTYSVKEADGTTRIVEYQADGHNGFNAVVHKVGTPTHGGGTGGYGGVSGYGDSGHY</sequence>
<evidence type="ECO:0000313" key="1">
    <source>
        <dbReference type="EMBL" id="KAI4468331.1"/>
    </source>
</evidence>
<comment type="caution">
    <text evidence="1">The sequence shown here is derived from an EMBL/GenBank/DDBJ whole genome shotgun (WGS) entry which is preliminary data.</text>
</comment>
<dbReference type="Proteomes" id="UP001056778">
    <property type="component" value="Chromosome 2"/>
</dbReference>
<organism evidence="1 2">
    <name type="scientific">Holotrichia oblita</name>
    <name type="common">Chafer beetle</name>
    <dbReference type="NCBI Taxonomy" id="644536"/>
    <lineage>
        <taxon>Eukaryota</taxon>
        <taxon>Metazoa</taxon>
        <taxon>Ecdysozoa</taxon>
        <taxon>Arthropoda</taxon>
        <taxon>Hexapoda</taxon>
        <taxon>Insecta</taxon>
        <taxon>Pterygota</taxon>
        <taxon>Neoptera</taxon>
        <taxon>Endopterygota</taxon>
        <taxon>Coleoptera</taxon>
        <taxon>Polyphaga</taxon>
        <taxon>Scarabaeiformia</taxon>
        <taxon>Scarabaeidae</taxon>
        <taxon>Melolonthinae</taxon>
        <taxon>Holotrichia</taxon>
    </lineage>
</organism>
<keyword evidence="2" id="KW-1185">Reference proteome</keyword>
<dbReference type="EMBL" id="CM043016">
    <property type="protein sequence ID" value="KAI4468331.1"/>
    <property type="molecule type" value="Genomic_DNA"/>
</dbReference>
<proteinExistence type="predicted"/>
<gene>
    <name evidence="1" type="ORF">MML48_2g00009190</name>
</gene>
<evidence type="ECO:0000313" key="2">
    <source>
        <dbReference type="Proteomes" id="UP001056778"/>
    </source>
</evidence>